<sequence>MNMGMKGIGVRRLALALSGICVFIAIGAVPVYAANISFTFSGTVSDVHGGVFTSGGTGTNGFGSALPLSGAFSFNPATSDVLPGDPTWGLYPNAIQNMTVQVGNYTATFAPPPGSSVMQVVNNGLGNTFKVTLNGLTGNPVNGLSPAIFEIELINPSGSAFANDHLPTTPPSLSSFSSNQWRLVFSGVGNRVQGALTSLVPLPAAVWLFGAGLIALIGLGSRGLVTRKES</sequence>
<evidence type="ECO:0008006" key="4">
    <source>
        <dbReference type="Google" id="ProtNLM"/>
    </source>
</evidence>
<keyword evidence="3" id="KW-1185">Reference proteome</keyword>
<proteinExistence type="predicted"/>
<keyword evidence="1" id="KW-1133">Transmembrane helix</keyword>
<evidence type="ECO:0000313" key="2">
    <source>
        <dbReference type="EMBL" id="CAE6775420.1"/>
    </source>
</evidence>
<name>A0ABM8RWL0_9BACT</name>
<evidence type="ECO:0000256" key="1">
    <source>
        <dbReference type="SAM" id="Phobius"/>
    </source>
</evidence>
<dbReference type="Proteomes" id="UP000675880">
    <property type="component" value="Unassembled WGS sequence"/>
</dbReference>
<protein>
    <recommendedName>
        <fullName evidence="4">VPLPA-CTERM protein sorting domain-containing protein</fullName>
    </recommendedName>
</protein>
<accession>A0ABM8RWL0</accession>
<gene>
    <name evidence="2" type="ORF">NSPZN2_40494</name>
</gene>
<dbReference type="EMBL" id="CAJNBJ010000017">
    <property type="protein sequence ID" value="CAE6775420.1"/>
    <property type="molecule type" value="Genomic_DNA"/>
</dbReference>
<organism evidence="2 3">
    <name type="scientific">Nitrospira defluvii</name>
    <dbReference type="NCBI Taxonomy" id="330214"/>
    <lineage>
        <taxon>Bacteria</taxon>
        <taxon>Pseudomonadati</taxon>
        <taxon>Nitrospirota</taxon>
        <taxon>Nitrospiria</taxon>
        <taxon>Nitrospirales</taxon>
        <taxon>Nitrospiraceae</taxon>
        <taxon>Nitrospira</taxon>
    </lineage>
</organism>
<keyword evidence="1" id="KW-0812">Transmembrane</keyword>
<dbReference type="RefSeq" id="WP_213043298.1">
    <property type="nucleotide sequence ID" value="NZ_CAJNBJ010000017.1"/>
</dbReference>
<evidence type="ECO:0000313" key="3">
    <source>
        <dbReference type="Proteomes" id="UP000675880"/>
    </source>
</evidence>
<comment type="caution">
    <text evidence="2">The sequence shown here is derived from an EMBL/GenBank/DDBJ whole genome shotgun (WGS) entry which is preliminary data.</text>
</comment>
<keyword evidence="1" id="KW-0472">Membrane</keyword>
<reference evidence="2 3" key="1">
    <citation type="submission" date="2021-02" db="EMBL/GenBank/DDBJ databases">
        <authorList>
            <person name="Han P."/>
        </authorList>
    </citation>
    <scope>NUCLEOTIDE SEQUENCE [LARGE SCALE GENOMIC DNA]</scope>
    <source>
        <strain evidence="2">Candidatus Nitrospira sp. ZN2</strain>
    </source>
</reference>
<feature type="transmembrane region" description="Helical" evidence="1">
    <location>
        <begin position="204"/>
        <end position="225"/>
    </location>
</feature>